<feature type="compositionally biased region" description="Polar residues" evidence="1">
    <location>
        <begin position="311"/>
        <end position="320"/>
    </location>
</feature>
<feature type="compositionally biased region" description="Basic and acidic residues" evidence="1">
    <location>
        <begin position="267"/>
        <end position="276"/>
    </location>
</feature>
<dbReference type="OrthoDB" id="2445978at2759"/>
<feature type="region of interest" description="Disordered" evidence="1">
    <location>
        <begin position="446"/>
        <end position="483"/>
    </location>
</feature>
<feature type="compositionally biased region" description="Polar residues" evidence="1">
    <location>
        <begin position="140"/>
        <end position="153"/>
    </location>
</feature>
<feature type="region of interest" description="Disordered" evidence="1">
    <location>
        <begin position="140"/>
        <end position="160"/>
    </location>
</feature>
<evidence type="ECO:0000313" key="3">
    <source>
        <dbReference type="EMBL" id="ORZ11333.1"/>
    </source>
</evidence>
<keyword evidence="2" id="KW-0812">Transmembrane</keyword>
<keyword evidence="2" id="KW-1133">Transmembrane helix</keyword>
<comment type="caution">
    <text evidence="3">The sequence shown here is derived from an EMBL/GenBank/DDBJ whole genome shotgun (WGS) entry which is preliminary data.</text>
</comment>
<dbReference type="EMBL" id="MCFF01000028">
    <property type="protein sequence ID" value="ORZ11333.1"/>
    <property type="molecule type" value="Genomic_DNA"/>
</dbReference>
<reference evidence="3 4" key="1">
    <citation type="submission" date="2016-07" db="EMBL/GenBank/DDBJ databases">
        <title>Pervasive Adenine N6-methylation of Active Genes in Fungi.</title>
        <authorList>
            <consortium name="DOE Joint Genome Institute"/>
            <person name="Mondo S.J."/>
            <person name="Dannebaum R.O."/>
            <person name="Kuo R.C."/>
            <person name="Labutti K."/>
            <person name="Haridas S."/>
            <person name="Kuo A."/>
            <person name="Salamov A."/>
            <person name="Ahrendt S.R."/>
            <person name="Lipzen A."/>
            <person name="Sullivan W."/>
            <person name="Andreopoulos W.B."/>
            <person name="Clum A."/>
            <person name="Lindquist E."/>
            <person name="Daum C."/>
            <person name="Ramamoorthy G.K."/>
            <person name="Gryganskyi A."/>
            <person name="Culley D."/>
            <person name="Magnuson J.K."/>
            <person name="James T.Y."/>
            <person name="O'Malley M.A."/>
            <person name="Stajich J.E."/>
            <person name="Spatafora J.W."/>
            <person name="Visel A."/>
            <person name="Grigoriev I.V."/>
        </authorList>
    </citation>
    <scope>NUCLEOTIDE SEQUENCE [LARGE SCALE GENOMIC DNA]</scope>
    <source>
        <strain evidence="3 4">NRRL 3116</strain>
    </source>
</reference>
<dbReference type="Proteomes" id="UP000193648">
    <property type="component" value="Unassembled WGS sequence"/>
</dbReference>
<feature type="compositionally biased region" description="Polar residues" evidence="1">
    <location>
        <begin position="463"/>
        <end position="473"/>
    </location>
</feature>
<sequence length="483" mass="53582">MEYQYFLIAVVILIPLGLFSIFKSDRLEGAHLIKKTSLPGAFGSTASLKSKKKKSKKKTKSSTTTQTIDSVTNQHESDESDVETNVTVTGTEKSSKDSQTPVSKLQLLPNNNNNITNAINKNTLSSSKKDLTSPIINSQANSAIKSTKPSSVENWKKQQQEQRKELLAKQQETLQFASATAKNAPPSSVDSSLQITSIPGPGTMGSNKKKNNRGPAASGLSHSDFPALSRPATAPAPAPKQPKQPNQKKEKPVKKPEPVVAQPQAEEENKARKQEPEEKEEKEEEETEGKEIEEFDDSDKGPADDKEDEWTTVSSTQSRSGGIDFNKPMDPWVLQQQRMKLELIASADPHAEQTEKFARVLSIKPTVQEERVHEAIPDGFMTQKTRASTSVKTSQYQSTESSKKQRENQAKAAKKKEEKAAQDAIQEQRRLEHMRQVKAEKMKEFYRAQARKQAPTVSRWDVSKTTAPKNSAVSDDKGSLVWD</sequence>
<feature type="region of interest" description="Disordered" evidence="1">
    <location>
        <begin position="372"/>
        <end position="430"/>
    </location>
</feature>
<feature type="compositionally biased region" description="Basic and acidic residues" evidence="1">
    <location>
        <begin position="247"/>
        <end position="257"/>
    </location>
</feature>
<keyword evidence="2" id="KW-0472">Membrane</keyword>
<feature type="compositionally biased region" description="Polar residues" evidence="1">
    <location>
        <begin position="178"/>
        <end position="197"/>
    </location>
</feature>
<organism evidence="3 4">
    <name type="scientific">Lobosporangium transversale</name>
    <dbReference type="NCBI Taxonomy" id="64571"/>
    <lineage>
        <taxon>Eukaryota</taxon>
        <taxon>Fungi</taxon>
        <taxon>Fungi incertae sedis</taxon>
        <taxon>Mucoromycota</taxon>
        <taxon>Mortierellomycotina</taxon>
        <taxon>Mortierellomycetes</taxon>
        <taxon>Mortierellales</taxon>
        <taxon>Mortierellaceae</taxon>
        <taxon>Lobosporangium</taxon>
    </lineage>
</organism>
<evidence type="ECO:0000313" key="4">
    <source>
        <dbReference type="Proteomes" id="UP000193648"/>
    </source>
</evidence>
<feature type="compositionally biased region" description="Acidic residues" evidence="1">
    <location>
        <begin position="277"/>
        <end position="297"/>
    </location>
</feature>
<feature type="compositionally biased region" description="Polar residues" evidence="1">
    <location>
        <begin position="83"/>
        <end position="103"/>
    </location>
</feature>
<accession>A0A1Y2GM01</accession>
<dbReference type="AlphaFoldDB" id="A0A1Y2GM01"/>
<feature type="region of interest" description="Disordered" evidence="1">
    <location>
        <begin position="45"/>
        <end position="114"/>
    </location>
</feature>
<dbReference type="RefSeq" id="XP_021879648.1">
    <property type="nucleotide sequence ID" value="XM_022024793.1"/>
</dbReference>
<dbReference type="GeneID" id="33566637"/>
<name>A0A1Y2GM01_9FUNG</name>
<feature type="compositionally biased region" description="Basic and acidic residues" evidence="1">
    <location>
        <begin position="474"/>
        <end position="483"/>
    </location>
</feature>
<feature type="transmembrane region" description="Helical" evidence="2">
    <location>
        <begin position="6"/>
        <end position="22"/>
    </location>
</feature>
<feature type="region of interest" description="Disordered" evidence="1">
    <location>
        <begin position="178"/>
        <end position="329"/>
    </location>
</feature>
<keyword evidence="4" id="KW-1185">Reference proteome</keyword>
<gene>
    <name evidence="3" type="ORF">BCR41DRAFT_357047</name>
</gene>
<evidence type="ECO:0000256" key="1">
    <source>
        <dbReference type="SAM" id="MobiDB-lite"/>
    </source>
</evidence>
<evidence type="ECO:0000256" key="2">
    <source>
        <dbReference type="SAM" id="Phobius"/>
    </source>
</evidence>
<feature type="compositionally biased region" description="Polar residues" evidence="1">
    <location>
        <begin position="382"/>
        <end position="400"/>
    </location>
</feature>
<proteinExistence type="predicted"/>
<feature type="compositionally biased region" description="Basic residues" evidence="1">
    <location>
        <begin position="49"/>
        <end position="60"/>
    </location>
</feature>
<protein>
    <submittedName>
        <fullName evidence="3">Uncharacterized protein</fullName>
    </submittedName>
</protein>
<dbReference type="InParanoid" id="A0A1Y2GM01"/>
<feature type="compositionally biased region" description="Basic and acidic residues" evidence="1">
    <location>
        <begin position="401"/>
        <end position="430"/>
    </location>
</feature>